<keyword evidence="4" id="KW-0067">ATP-binding</keyword>
<evidence type="ECO:0000256" key="1">
    <source>
        <dbReference type="ARBA" id="ARBA00004651"/>
    </source>
</evidence>
<evidence type="ECO:0000256" key="5">
    <source>
        <dbReference type="ARBA" id="ARBA00022989"/>
    </source>
</evidence>
<dbReference type="PROSITE" id="PS50929">
    <property type="entry name" value="ABC_TM1F"/>
    <property type="match status" value="1"/>
</dbReference>
<evidence type="ECO:0000256" key="4">
    <source>
        <dbReference type="ARBA" id="ARBA00022840"/>
    </source>
</evidence>
<protein>
    <recommendedName>
        <fullName evidence="12">ABC transporter ATP-binding protein</fullName>
    </recommendedName>
</protein>
<dbReference type="InterPro" id="IPR003439">
    <property type="entry name" value="ABC_transporter-like_ATP-bd"/>
</dbReference>
<dbReference type="InterPro" id="IPR011527">
    <property type="entry name" value="ABC1_TM_dom"/>
</dbReference>
<dbReference type="InterPro" id="IPR036640">
    <property type="entry name" value="ABC1_TM_sf"/>
</dbReference>
<dbReference type="AlphaFoldDB" id="A0A1V9EAP9"/>
<dbReference type="Proteomes" id="UP000192610">
    <property type="component" value="Unassembled WGS sequence"/>
</dbReference>
<feature type="transmembrane region" description="Helical" evidence="7">
    <location>
        <begin position="76"/>
        <end position="96"/>
    </location>
</feature>
<accession>A0A1V9EAP9</accession>
<gene>
    <name evidence="10" type="ORF">A4H97_12780</name>
</gene>
<feature type="transmembrane region" description="Helical" evidence="7">
    <location>
        <begin position="150"/>
        <end position="172"/>
    </location>
</feature>
<evidence type="ECO:0000256" key="3">
    <source>
        <dbReference type="ARBA" id="ARBA00022741"/>
    </source>
</evidence>
<evidence type="ECO:0000256" key="2">
    <source>
        <dbReference type="ARBA" id="ARBA00022692"/>
    </source>
</evidence>
<dbReference type="PANTHER" id="PTHR24221:SF654">
    <property type="entry name" value="ATP-BINDING CASSETTE SUB-FAMILY B MEMBER 6"/>
    <property type="match status" value="1"/>
</dbReference>
<proteinExistence type="predicted"/>
<evidence type="ECO:0000313" key="11">
    <source>
        <dbReference type="Proteomes" id="UP000192610"/>
    </source>
</evidence>
<feature type="domain" description="ABC transporter" evidence="8">
    <location>
        <begin position="353"/>
        <end position="560"/>
    </location>
</feature>
<organism evidence="10 11">
    <name type="scientific">Niastella yeongjuensis</name>
    <dbReference type="NCBI Taxonomy" id="354355"/>
    <lineage>
        <taxon>Bacteria</taxon>
        <taxon>Pseudomonadati</taxon>
        <taxon>Bacteroidota</taxon>
        <taxon>Chitinophagia</taxon>
        <taxon>Chitinophagales</taxon>
        <taxon>Chitinophagaceae</taxon>
        <taxon>Niastella</taxon>
    </lineage>
</organism>
<dbReference type="PROSITE" id="PS00211">
    <property type="entry name" value="ABC_TRANSPORTER_1"/>
    <property type="match status" value="1"/>
</dbReference>
<comment type="subcellular location">
    <subcellularLocation>
        <location evidence="1">Cell membrane</location>
        <topology evidence="1">Multi-pass membrane protein</topology>
    </subcellularLocation>
</comment>
<dbReference type="Gene3D" id="3.40.50.300">
    <property type="entry name" value="P-loop containing nucleotide triphosphate hydrolases"/>
    <property type="match status" value="1"/>
</dbReference>
<dbReference type="SUPFAM" id="SSF90123">
    <property type="entry name" value="ABC transporter transmembrane region"/>
    <property type="match status" value="1"/>
</dbReference>
<keyword evidence="11" id="KW-1185">Reference proteome</keyword>
<evidence type="ECO:0000256" key="6">
    <source>
        <dbReference type="ARBA" id="ARBA00023136"/>
    </source>
</evidence>
<reference evidence="11" key="1">
    <citation type="submission" date="2016-04" db="EMBL/GenBank/DDBJ databases">
        <authorList>
            <person name="Chen L."/>
            <person name="Zhuang W."/>
            <person name="Wang G."/>
        </authorList>
    </citation>
    <scope>NUCLEOTIDE SEQUENCE [LARGE SCALE GENOMIC DNA]</scope>
    <source>
        <strain evidence="11">17621</strain>
    </source>
</reference>
<evidence type="ECO:0000313" key="10">
    <source>
        <dbReference type="EMBL" id="OQP43015.1"/>
    </source>
</evidence>
<feature type="transmembrane region" description="Helical" evidence="7">
    <location>
        <begin position="290"/>
        <end position="308"/>
    </location>
</feature>
<dbReference type="GO" id="GO:0034040">
    <property type="term" value="F:ATPase-coupled lipid transmembrane transporter activity"/>
    <property type="evidence" value="ECO:0007669"/>
    <property type="project" value="TreeGrafter"/>
</dbReference>
<evidence type="ECO:0000259" key="8">
    <source>
        <dbReference type="PROSITE" id="PS50893"/>
    </source>
</evidence>
<feature type="transmembrane region" description="Helical" evidence="7">
    <location>
        <begin position="266"/>
        <end position="284"/>
    </location>
</feature>
<keyword evidence="6 7" id="KW-0472">Membrane</keyword>
<sequence length="560" mass="63263">MTAIFNKVLTILTDRERKQWTLFTGLTLIVSIADIASLAFLLYIIHFYTQPVDAIHTFTPFLGKTTANALFNRSSLLLISLFFVGFSIKNLAAYLIQSWQTRFVHQVASRISRNNMLHYLEGNYADYVHTDSSVFTRIISLQPLEFCQHVLLPLQQLFTEMVLILLSIVAILLFNAQLFLLLLIILLPPVILAGWLTKRKLHTARNYIKNSRTEMWQRLHESISGFVESNIYDRNQYFTDRYATAQNHLNHHQSSLQSLQALPARLAEVFAVFGLLILIAISSWFGNGQYATQIVTLGAFIAAAYKIIPGIARILNAIGQIRTYTFTINDLVQPNKTAAKQPVSNPLPPIASISFEQVGFSYDHHPVLDNFSCQLQPGDLVGIDGHSGKGKTTLLNMLLGFISPQTGQICINQEPVSSLQRKQYWQQIAYVKQQPFFIYDSLLANITLNGQQHHEQRLYKALDIAGISEWLSRLPTGINTLLTENGKNISGGQRQRIALARALYKEANVLILDEPFSELDEKAEEKLLHHLQQLATAGKIIILITHNKKSLQICNKLITL</sequence>
<dbReference type="InterPro" id="IPR039421">
    <property type="entry name" value="Type_1_exporter"/>
</dbReference>
<feature type="domain" description="ABC transmembrane type-1" evidence="9">
    <location>
        <begin position="26"/>
        <end position="323"/>
    </location>
</feature>
<dbReference type="PROSITE" id="PS50893">
    <property type="entry name" value="ABC_TRANSPORTER_2"/>
    <property type="match status" value="1"/>
</dbReference>
<keyword evidence="5 7" id="KW-1133">Transmembrane helix</keyword>
<dbReference type="InterPro" id="IPR027417">
    <property type="entry name" value="P-loop_NTPase"/>
</dbReference>
<name>A0A1V9EAP9_9BACT</name>
<keyword evidence="3" id="KW-0547">Nucleotide-binding</keyword>
<dbReference type="GO" id="GO:0005524">
    <property type="term" value="F:ATP binding"/>
    <property type="evidence" value="ECO:0007669"/>
    <property type="project" value="UniProtKB-KW"/>
</dbReference>
<dbReference type="STRING" id="354355.SAMN05660816_03225"/>
<dbReference type="InterPro" id="IPR017871">
    <property type="entry name" value="ABC_transporter-like_CS"/>
</dbReference>
<dbReference type="InterPro" id="IPR003593">
    <property type="entry name" value="AAA+_ATPase"/>
</dbReference>
<dbReference type="SUPFAM" id="SSF52540">
    <property type="entry name" value="P-loop containing nucleoside triphosphate hydrolases"/>
    <property type="match status" value="1"/>
</dbReference>
<dbReference type="SMART" id="SM00382">
    <property type="entry name" value="AAA"/>
    <property type="match status" value="1"/>
</dbReference>
<dbReference type="Pfam" id="PF00005">
    <property type="entry name" value="ABC_tran"/>
    <property type="match status" value="1"/>
</dbReference>
<dbReference type="EMBL" id="LVXG01000056">
    <property type="protein sequence ID" value="OQP43015.1"/>
    <property type="molecule type" value="Genomic_DNA"/>
</dbReference>
<dbReference type="RefSeq" id="WP_081203428.1">
    <property type="nucleotide sequence ID" value="NZ_FOCZ01000005.1"/>
</dbReference>
<feature type="transmembrane region" description="Helical" evidence="7">
    <location>
        <begin position="20"/>
        <end position="45"/>
    </location>
</feature>
<evidence type="ECO:0008006" key="12">
    <source>
        <dbReference type="Google" id="ProtNLM"/>
    </source>
</evidence>
<feature type="transmembrane region" description="Helical" evidence="7">
    <location>
        <begin position="178"/>
        <end position="196"/>
    </location>
</feature>
<dbReference type="PANTHER" id="PTHR24221">
    <property type="entry name" value="ATP-BINDING CASSETTE SUB-FAMILY B"/>
    <property type="match status" value="1"/>
</dbReference>
<keyword evidence="2 7" id="KW-0812">Transmembrane</keyword>
<dbReference type="GO" id="GO:0016887">
    <property type="term" value="F:ATP hydrolysis activity"/>
    <property type="evidence" value="ECO:0007669"/>
    <property type="project" value="InterPro"/>
</dbReference>
<dbReference type="GO" id="GO:0005886">
    <property type="term" value="C:plasma membrane"/>
    <property type="evidence" value="ECO:0007669"/>
    <property type="project" value="UniProtKB-SubCell"/>
</dbReference>
<dbReference type="Gene3D" id="1.20.1560.10">
    <property type="entry name" value="ABC transporter type 1, transmembrane domain"/>
    <property type="match status" value="1"/>
</dbReference>
<dbReference type="GO" id="GO:0140359">
    <property type="term" value="F:ABC-type transporter activity"/>
    <property type="evidence" value="ECO:0007669"/>
    <property type="project" value="InterPro"/>
</dbReference>
<evidence type="ECO:0000259" key="9">
    <source>
        <dbReference type="PROSITE" id="PS50929"/>
    </source>
</evidence>
<evidence type="ECO:0000256" key="7">
    <source>
        <dbReference type="SAM" id="Phobius"/>
    </source>
</evidence>
<comment type="caution">
    <text evidence="10">The sequence shown here is derived from an EMBL/GenBank/DDBJ whole genome shotgun (WGS) entry which is preliminary data.</text>
</comment>